<keyword evidence="5 6" id="KW-0472">Membrane</keyword>
<dbReference type="EMBL" id="VSSQ01000313">
    <property type="protein sequence ID" value="MPL90804.1"/>
    <property type="molecule type" value="Genomic_DNA"/>
</dbReference>
<dbReference type="PANTHER" id="PTHR47371:SF3">
    <property type="entry name" value="PHOSPHOGLYCEROL TRANSFERASE I"/>
    <property type="match status" value="1"/>
</dbReference>
<keyword evidence="2" id="KW-1003">Cell membrane</keyword>
<keyword evidence="4 6" id="KW-1133">Transmembrane helix</keyword>
<evidence type="ECO:0000259" key="7">
    <source>
        <dbReference type="Pfam" id="PF00884"/>
    </source>
</evidence>
<proteinExistence type="predicted"/>
<dbReference type="CDD" id="cd16015">
    <property type="entry name" value="LTA_synthase"/>
    <property type="match status" value="1"/>
</dbReference>
<reference evidence="8" key="1">
    <citation type="submission" date="2019-08" db="EMBL/GenBank/DDBJ databases">
        <authorList>
            <person name="Kucharzyk K."/>
            <person name="Murdoch R.W."/>
            <person name="Higgins S."/>
            <person name="Loffler F."/>
        </authorList>
    </citation>
    <scope>NUCLEOTIDE SEQUENCE</scope>
</reference>
<protein>
    <submittedName>
        <fullName evidence="8">Phosphoglycerol transferase I</fullName>
        <ecNumber evidence="8">2.7.8.20</ecNumber>
    </submittedName>
</protein>
<comment type="subcellular location">
    <subcellularLocation>
        <location evidence="1">Cell membrane</location>
        <topology evidence="1">Multi-pass membrane protein</topology>
    </subcellularLocation>
</comment>
<feature type="domain" description="Sulfatase N-terminal" evidence="7">
    <location>
        <begin position="296"/>
        <end position="591"/>
    </location>
</feature>
<dbReference type="PANTHER" id="PTHR47371">
    <property type="entry name" value="LIPOTEICHOIC ACID SYNTHASE"/>
    <property type="match status" value="1"/>
</dbReference>
<dbReference type="SUPFAM" id="SSF53649">
    <property type="entry name" value="Alkaline phosphatase-like"/>
    <property type="match status" value="1"/>
</dbReference>
<keyword evidence="3 6" id="KW-0812">Transmembrane</keyword>
<organism evidence="8">
    <name type="scientific">bioreactor metagenome</name>
    <dbReference type="NCBI Taxonomy" id="1076179"/>
    <lineage>
        <taxon>unclassified sequences</taxon>
        <taxon>metagenomes</taxon>
        <taxon>ecological metagenomes</taxon>
    </lineage>
</organism>
<evidence type="ECO:0000256" key="2">
    <source>
        <dbReference type="ARBA" id="ARBA00022475"/>
    </source>
</evidence>
<dbReference type="InterPro" id="IPR050448">
    <property type="entry name" value="OpgB/LTA_synthase_biosynth"/>
</dbReference>
<feature type="transmembrane region" description="Helical" evidence="6">
    <location>
        <begin position="93"/>
        <end position="119"/>
    </location>
</feature>
<evidence type="ECO:0000256" key="5">
    <source>
        <dbReference type="ARBA" id="ARBA00023136"/>
    </source>
</evidence>
<evidence type="ECO:0000256" key="6">
    <source>
        <dbReference type="SAM" id="Phobius"/>
    </source>
</evidence>
<evidence type="ECO:0000256" key="3">
    <source>
        <dbReference type="ARBA" id="ARBA00022692"/>
    </source>
</evidence>
<dbReference type="InterPro" id="IPR017850">
    <property type="entry name" value="Alkaline_phosphatase_core_sf"/>
</dbReference>
<dbReference type="Pfam" id="PF00884">
    <property type="entry name" value="Sulfatase"/>
    <property type="match status" value="1"/>
</dbReference>
<feature type="transmembrane region" description="Helical" evidence="6">
    <location>
        <begin position="56"/>
        <end position="81"/>
    </location>
</feature>
<keyword evidence="8" id="KW-0808">Transferase</keyword>
<evidence type="ECO:0000256" key="1">
    <source>
        <dbReference type="ARBA" id="ARBA00004651"/>
    </source>
</evidence>
<dbReference type="AlphaFoldDB" id="A0A644VHD2"/>
<name>A0A644VHD2_9ZZZZ</name>
<dbReference type="Gene3D" id="3.40.720.10">
    <property type="entry name" value="Alkaline Phosphatase, subunit A"/>
    <property type="match status" value="1"/>
</dbReference>
<sequence>MEKKEQLAIYIKKLFFVYLIFLALMSTFRVIFFLYYNELGNFTSYYFDIFGMLFLGFRIDLTVIGYIQIVPTLLLLLFYYLKSEKLFELLNKFFIYYIFVFFTIITLLLLADFGFYSYFKDHLNILFFGLFEDDTFALMQTFWQNYNVLLILFVLTMYLSFIFFIIKKIFQKEYKNEKLIFIFKVPGVFFVFLLAFNFFIIRGTFGMYPLGKMIPNVSQNDYINKMSQNGVRAFITAYGVRKEFKSRKIDYIKETGFEKNIKKAFKIHKNSQDIDENNLLNNITYSTKKVDNEDYNVVVIMVESFGMPILKYQSQDFDIMGNLKKHFNEDTLFTNIISEGDGTIASLEAMLLNIPYRPNSFAFSQSDYAQTKFDYTAAFLYNNSGYETSFIYGGDLTWRDLGNFVKYQGYQNIEGKQDIFNSLEITKPKDEYFHPWGIFDEYLYKHILEKLENSKQKEFIVALSTNNHPPYNVPNEYISKSLIYSENLKSHITGDFNLAQQRFKSYAYALDSLGKFLDEFKQSRFKDNTIIVITADNNTVEGIMKYDDNPTFTSKNIPIYFYLPKKLKDKLDINTTFAGSQKDIFPTLYNLTLKDTKYLAIGSNLFDKTQVHYGFNGSMIVNSGSAVRKLNSLKEFTEDEIENYYKASLAITEHLLNSYDKGK</sequence>
<dbReference type="GO" id="GO:0008960">
    <property type="term" value="F:phosphatidylglycerol-membrane-oligosaccharide glycerophosphotransferase activity"/>
    <property type="evidence" value="ECO:0007669"/>
    <property type="project" value="UniProtKB-EC"/>
</dbReference>
<dbReference type="GO" id="GO:0005886">
    <property type="term" value="C:plasma membrane"/>
    <property type="evidence" value="ECO:0007669"/>
    <property type="project" value="UniProtKB-SubCell"/>
</dbReference>
<gene>
    <name evidence="8" type="primary">mdoB_6</name>
    <name evidence="8" type="ORF">SDC9_36860</name>
</gene>
<dbReference type="EC" id="2.7.8.20" evidence="8"/>
<feature type="transmembrane region" description="Helical" evidence="6">
    <location>
        <begin position="178"/>
        <end position="200"/>
    </location>
</feature>
<accession>A0A644VHD2</accession>
<evidence type="ECO:0000256" key="4">
    <source>
        <dbReference type="ARBA" id="ARBA00022989"/>
    </source>
</evidence>
<feature type="transmembrane region" description="Helical" evidence="6">
    <location>
        <begin position="146"/>
        <end position="166"/>
    </location>
</feature>
<comment type="caution">
    <text evidence="8">The sequence shown here is derived from an EMBL/GenBank/DDBJ whole genome shotgun (WGS) entry which is preliminary data.</text>
</comment>
<feature type="transmembrane region" description="Helical" evidence="6">
    <location>
        <begin position="14"/>
        <end position="36"/>
    </location>
</feature>
<dbReference type="InterPro" id="IPR000917">
    <property type="entry name" value="Sulfatase_N"/>
</dbReference>
<evidence type="ECO:0000313" key="8">
    <source>
        <dbReference type="EMBL" id="MPL90804.1"/>
    </source>
</evidence>